<dbReference type="GeneID" id="94351831"/>
<protein>
    <submittedName>
        <fullName evidence="2">Uncharacterized protein</fullName>
    </submittedName>
</protein>
<accession>A0A976FMA4</accession>
<proteinExistence type="predicted"/>
<dbReference type="EMBL" id="SHOA02000005">
    <property type="protein sequence ID" value="TDH69447.1"/>
    <property type="molecule type" value="Genomic_DNA"/>
</dbReference>
<gene>
    <name evidence="2" type="ORF">CCR75_008105</name>
</gene>
<comment type="caution">
    <text evidence="2">The sequence shown here is derived from an EMBL/GenBank/DDBJ whole genome shotgun (WGS) entry which is preliminary data.</text>
</comment>
<name>A0A976FMA4_BRELC</name>
<dbReference type="RefSeq" id="XP_067818946.1">
    <property type="nucleotide sequence ID" value="XM_067966160.1"/>
</dbReference>
<dbReference type="AlphaFoldDB" id="A0A976FMA4"/>
<dbReference type="Proteomes" id="UP000294530">
    <property type="component" value="Unassembled WGS sequence"/>
</dbReference>
<evidence type="ECO:0000256" key="1">
    <source>
        <dbReference type="SAM" id="MobiDB-lite"/>
    </source>
</evidence>
<feature type="compositionally biased region" description="Basic and acidic residues" evidence="1">
    <location>
        <begin position="1"/>
        <end position="16"/>
    </location>
</feature>
<dbReference type="KEGG" id="blac:94351831"/>
<keyword evidence="3" id="KW-1185">Reference proteome</keyword>
<sequence length="65" mass="7571">MARDLRSQGDKLHEGQRMGPSPSQAWKANYLAFLEQYMRNHTAHPTKDPIMWIVMNDEPNADLME</sequence>
<reference evidence="2 3" key="1">
    <citation type="journal article" date="2021" name="Genome Biol.">
        <title>AFLAP: assembly-free linkage analysis pipeline using k-mers from genome sequencing data.</title>
        <authorList>
            <person name="Fletcher K."/>
            <person name="Zhang L."/>
            <person name="Gil J."/>
            <person name="Han R."/>
            <person name="Cavanaugh K."/>
            <person name="Michelmore R."/>
        </authorList>
    </citation>
    <scope>NUCLEOTIDE SEQUENCE [LARGE SCALE GENOMIC DNA]</scope>
    <source>
        <strain evidence="2 3">SF5</strain>
    </source>
</reference>
<feature type="region of interest" description="Disordered" evidence="1">
    <location>
        <begin position="1"/>
        <end position="23"/>
    </location>
</feature>
<evidence type="ECO:0000313" key="3">
    <source>
        <dbReference type="Proteomes" id="UP000294530"/>
    </source>
</evidence>
<evidence type="ECO:0000313" key="2">
    <source>
        <dbReference type="EMBL" id="TDH69447.1"/>
    </source>
</evidence>
<organism evidence="2 3">
    <name type="scientific">Bremia lactucae</name>
    <name type="common">Lettuce downy mildew</name>
    <dbReference type="NCBI Taxonomy" id="4779"/>
    <lineage>
        <taxon>Eukaryota</taxon>
        <taxon>Sar</taxon>
        <taxon>Stramenopiles</taxon>
        <taxon>Oomycota</taxon>
        <taxon>Peronosporomycetes</taxon>
        <taxon>Peronosporales</taxon>
        <taxon>Peronosporaceae</taxon>
        <taxon>Bremia</taxon>
    </lineage>
</organism>